<dbReference type="AlphaFoldDB" id="A0A673SYX4"/>
<comment type="subcellular location">
    <subcellularLocation>
        <location evidence="1">Cytoplasm</location>
        <location evidence="1">Cytoskeleton</location>
    </subcellularLocation>
</comment>
<reference evidence="6" key="3">
    <citation type="submission" date="2025-09" db="UniProtKB">
        <authorList>
            <consortium name="Ensembl"/>
        </authorList>
    </citation>
    <scope>IDENTIFICATION</scope>
</reference>
<keyword evidence="7" id="KW-1185">Reference proteome</keyword>
<dbReference type="InterPro" id="IPR036743">
    <property type="entry name" value="ARPC5_sf"/>
</dbReference>
<sequence length="136" mass="15429">MFSVVKVSQGKQQFLIYNFSLLKKDGSEPGPDPSKVDSLLRQGDTLRAFRAALQNSPINTKNQAVKERAHGMVLKVLTNFKSIKIEQAVQSLDRNGTDLLMKYIYKRFEKPTENSTVLLQWHKKSMPLSTSNTELT</sequence>
<keyword evidence="4 5" id="KW-0206">Cytoskeleton</keyword>
<keyword evidence="3" id="KW-0963">Cytoplasm</keyword>
<evidence type="ECO:0000256" key="2">
    <source>
        <dbReference type="ARBA" id="ARBA00006084"/>
    </source>
</evidence>
<proteinExistence type="inferred from homology"/>
<dbReference type="GO" id="GO:0030833">
    <property type="term" value="P:regulation of actin filament polymerization"/>
    <property type="evidence" value="ECO:0007669"/>
    <property type="project" value="InterPro"/>
</dbReference>
<evidence type="ECO:0000313" key="6">
    <source>
        <dbReference type="Ensembl" id="ENSSSUP00005002019.1"/>
    </source>
</evidence>
<evidence type="ECO:0000256" key="3">
    <source>
        <dbReference type="ARBA" id="ARBA00022490"/>
    </source>
</evidence>
<dbReference type="Proteomes" id="UP000472268">
    <property type="component" value="Chromosome 5"/>
</dbReference>
<dbReference type="Pfam" id="PF04699">
    <property type="entry name" value="P16-Arc"/>
    <property type="match status" value="1"/>
</dbReference>
<evidence type="ECO:0000256" key="4">
    <source>
        <dbReference type="ARBA" id="ARBA00023212"/>
    </source>
</evidence>
<dbReference type="SUPFAM" id="SSF69103">
    <property type="entry name" value="Arp2/3 complex 16 kDa subunit ARPC5"/>
    <property type="match status" value="1"/>
</dbReference>
<evidence type="ECO:0000313" key="7">
    <source>
        <dbReference type="Proteomes" id="UP000472268"/>
    </source>
</evidence>
<name>A0A673SYX4_SURSU</name>
<reference evidence="6" key="2">
    <citation type="submission" date="2025-08" db="UniProtKB">
        <authorList>
            <consortium name="Ensembl"/>
        </authorList>
    </citation>
    <scope>IDENTIFICATION</scope>
</reference>
<organism evidence="6 7">
    <name type="scientific">Suricata suricatta</name>
    <name type="common">Meerkat</name>
    <dbReference type="NCBI Taxonomy" id="37032"/>
    <lineage>
        <taxon>Eukaryota</taxon>
        <taxon>Metazoa</taxon>
        <taxon>Chordata</taxon>
        <taxon>Craniata</taxon>
        <taxon>Vertebrata</taxon>
        <taxon>Euteleostomi</taxon>
        <taxon>Mammalia</taxon>
        <taxon>Eutheria</taxon>
        <taxon>Laurasiatheria</taxon>
        <taxon>Carnivora</taxon>
        <taxon>Feliformia</taxon>
        <taxon>Herpestidae</taxon>
        <taxon>Suricata</taxon>
    </lineage>
</organism>
<dbReference type="Gene3D" id="1.25.40.190">
    <property type="entry name" value="Actin-related protein 2/3 complex subunit 5"/>
    <property type="match status" value="1"/>
</dbReference>
<accession>A0A673SYX4</accession>
<comment type="function">
    <text evidence="5">Functions as component of the Arp2/3 complex which is involved in regulation of actin polymerization and together with an activating nucleation-promoting factor (NPF) mediates the formation of branched actin networks. Arp2/3 complex plays a critical role in the control of cell morphogenesis via the modulation of cell polarity development.</text>
</comment>
<comment type="similarity">
    <text evidence="2 5">Belongs to the ARPC5 family.</text>
</comment>
<dbReference type="GO" id="GO:0005885">
    <property type="term" value="C:Arp2/3 protein complex"/>
    <property type="evidence" value="ECO:0007669"/>
    <property type="project" value="InterPro"/>
</dbReference>
<dbReference type="Ensembl" id="ENSSSUT00005002350.1">
    <property type="protein sequence ID" value="ENSSSUP00005002019.1"/>
    <property type="gene ID" value="ENSSSUG00005001372.1"/>
</dbReference>
<dbReference type="InterPro" id="IPR006789">
    <property type="entry name" value="ARPC5"/>
</dbReference>
<dbReference type="OMA" id="RQGNMNG"/>
<dbReference type="GO" id="GO:0034314">
    <property type="term" value="P:Arp2/3 complex-mediated actin nucleation"/>
    <property type="evidence" value="ECO:0007669"/>
    <property type="project" value="InterPro"/>
</dbReference>
<dbReference type="PANTHER" id="PTHR12644">
    <property type="entry name" value="ARP2/3 COMPLEX 16 KD SUBUNIT P16-ARC"/>
    <property type="match status" value="1"/>
</dbReference>
<reference evidence="6 7" key="1">
    <citation type="submission" date="2019-05" db="EMBL/GenBank/DDBJ databases">
        <title>A Chromosome-scale Meerkat (S. suricatta) Genome Assembly.</title>
        <authorList>
            <person name="Dudchenko O."/>
            <person name="Lieberman Aiden E."/>
            <person name="Tung J."/>
            <person name="Barreiro L.B."/>
            <person name="Clutton-Brock T.H."/>
        </authorList>
    </citation>
    <scope>NUCLEOTIDE SEQUENCE [LARGE SCALE GENOMIC DNA]</scope>
</reference>
<evidence type="ECO:0000256" key="1">
    <source>
        <dbReference type="ARBA" id="ARBA00004245"/>
    </source>
</evidence>
<evidence type="ECO:0000256" key="5">
    <source>
        <dbReference type="RuleBase" id="RU004301"/>
    </source>
</evidence>
<protein>
    <recommendedName>
        <fullName evidence="5">Actin-related protein 2/3 complex subunit 5</fullName>
    </recommendedName>
</protein>